<sequence>MEIQINAKPLCTIADEFLPDVYQLLGKHSFTFHLDKSKQILNVVNPLHKYQIVLENKGGGVASPLLQMMRDSLKHAGFQVWIIESEQDRERCTEEWDSGKQSIWLSLQPADGERKEVVVYYFLHQMKASRQLANLLVQNIARYSDMLIQGVSFHWKSGLSYILPQPGQTLNLVGLAYGGFDSMGEEERQQLTDGVVGAATIFFGKKPLMELIKQLRILEERQIEAGYHLPRPAASEVEADSRVPGSNGEASAVDGVAGAEGAARVLEPAEEGREEPTQPEGSAKEPAEVVKAEPEEAETVQQERHGVLKLETTELNPIRVELAEAEKEKEKEQENGLNLLQEERRLEAEGAEVIEVKIADTKEVPAAEPKLVEQEPVEAEKPAAAVPDSGPATGEEPEAAALPAGDGNPADAADRVREATEPEASLPEERVHSEIQSEQEEASGSLEEAAANEEHDPGPEQEAKPRTTNYSMFLWLQSHSGNRMHRDPERRQQPQPSFFSYVSQLNQAQQSTDKRTKPEPFHMLAMDRERSRKP</sequence>
<keyword evidence="4" id="KW-1185">Reference proteome</keyword>
<feature type="compositionally biased region" description="Basic and acidic residues" evidence="2">
    <location>
        <begin position="452"/>
        <end position="465"/>
    </location>
</feature>
<dbReference type="STRING" id="1131935.PDENDC454_03310"/>
<protein>
    <submittedName>
        <fullName evidence="3">Uncharacterized protein</fullName>
    </submittedName>
</protein>
<feature type="coiled-coil region" evidence="1">
    <location>
        <begin position="315"/>
        <end position="349"/>
    </location>
</feature>
<organism evidence="3 4">
    <name type="scientific">Paenibacillus dendritiformis C454</name>
    <dbReference type="NCBI Taxonomy" id="1131935"/>
    <lineage>
        <taxon>Bacteria</taxon>
        <taxon>Bacillati</taxon>
        <taxon>Bacillota</taxon>
        <taxon>Bacilli</taxon>
        <taxon>Bacillales</taxon>
        <taxon>Paenibacillaceae</taxon>
        <taxon>Paenibacillus</taxon>
    </lineage>
</organism>
<comment type="caution">
    <text evidence="3">The sequence shown here is derived from an EMBL/GenBank/DDBJ whole genome shotgun (WGS) entry which is preliminary data.</text>
</comment>
<feature type="region of interest" description="Disordered" evidence="2">
    <location>
        <begin position="234"/>
        <end position="287"/>
    </location>
</feature>
<name>H3SAX7_9BACL</name>
<dbReference type="EMBL" id="AHKH01000006">
    <property type="protein sequence ID" value="EHQ63710.1"/>
    <property type="molecule type" value="Genomic_DNA"/>
</dbReference>
<feature type="compositionally biased region" description="Polar residues" evidence="2">
    <location>
        <begin position="466"/>
        <end position="481"/>
    </location>
</feature>
<feature type="region of interest" description="Disordered" evidence="2">
    <location>
        <begin position="358"/>
        <end position="534"/>
    </location>
</feature>
<evidence type="ECO:0000256" key="2">
    <source>
        <dbReference type="SAM" id="MobiDB-lite"/>
    </source>
</evidence>
<evidence type="ECO:0000256" key="1">
    <source>
        <dbReference type="SAM" id="Coils"/>
    </source>
</evidence>
<feature type="compositionally biased region" description="Basic and acidic residues" evidence="2">
    <location>
        <begin position="358"/>
        <end position="381"/>
    </location>
</feature>
<gene>
    <name evidence="3" type="ORF">PDENDC454_03310</name>
</gene>
<feature type="compositionally biased region" description="Low complexity" evidence="2">
    <location>
        <begin position="382"/>
        <end position="411"/>
    </location>
</feature>
<reference evidence="3 4" key="1">
    <citation type="journal article" date="2012" name="J. Bacteriol.">
        <title>Genome Sequence of the Pattern-Forming Social Bacterium Paenibacillus dendritiformis C454 Chiral Morphotype.</title>
        <authorList>
            <person name="Sirota-Madi A."/>
            <person name="Olender T."/>
            <person name="Helman Y."/>
            <person name="Brainis I."/>
            <person name="Finkelshtein A."/>
            <person name="Roth D."/>
            <person name="Hagai E."/>
            <person name="Leshkowitz D."/>
            <person name="Brodsky L."/>
            <person name="Galatenko V."/>
            <person name="Nikolaev V."/>
            <person name="Gutnick D.L."/>
            <person name="Lancet D."/>
            <person name="Ben-Jacob E."/>
        </authorList>
    </citation>
    <scope>NUCLEOTIDE SEQUENCE [LARGE SCALE GENOMIC DNA]</scope>
    <source>
        <strain evidence="3 4">C454</strain>
    </source>
</reference>
<evidence type="ECO:0000313" key="3">
    <source>
        <dbReference type="EMBL" id="EHQ63710.1"/>
    </source>
</evidence>
<dbReference type="Proteomes" id="UP000003900">
    <property type="component" value="Unassembled WGS sequence"/>
</dbReference>
<feature type="compositionally biased region" description="Basic and acidic residues" evidence="2">
    <location>
        <begin position="270"/>
        <end position="287"/>
    </location>
</feature>
<feature type="compositionally biased region" description="Basic and acidic residues" evidence="2">
    <location>
        <begin position="512"/>
        <end position="534"/>
    </location>
</feature>
<feature type="compositionally biased region" description="Low complexity" evidence="2">
    <location>
        <begin position="248"/>
        <end position="263"/>
    </location>
</feature>
<evidence type="ECO:0000313" key="4">
    <source>
        <dbReference type="Proteomes" id="UP000003900"/>
    </source>
</evidence>
<feature type="compositionally biased region" description="Polar residues" evidence="2">
    <location>
        <begin position="493"/>
        <end position="511"/>
    </location>
</feature>
<dbReference type="PATRIC" id="fig|1131935.3.peg.673"/>
<keyword evidence="1" id="KW-0175">Coiled coil</keyword>
<proteinExistence type="predicted"/>
<accession>H3SAX7</accession>
<dbReference type="AlphaFoldDB" id="H3SAX7"/>
<dbReference type="RefSeq" id="WP_006675168.1">
    <property type="nucleotide sequence ID" value="NZ_AHKH01000006.1"/>
</dbReference>